<dbReference type="Pfam" id="PF06574">
    <property type="entry name" value="FAD_syn"/>
    <property type="match status" value="1"/>
</dbReference>
<dbReference type="PIRSF" id="PIRSF004491">
    <property type="entry name" value="FAD_Synth"/>
    <property type="match status" value="1"/>
</dbReference>
<evidence type="ECO:0000313" key="16">
    <source>
        <dbReference type="EMBL" id="MBC8529005.1"/>
    </source>
</evidence>
<dbReference type="CDD" id="cd02064">
    <property type="entry name" value="FAD_synthetase_N"/>
    <property type="match status" value="1"/>
</dbReference>
<dbReference type="SMART" id="SM00904">
    <property type="entry name" value="Flavokinase"/>
    <property type="match status" value="1"/>
</dbReference>
<evidence type="ECO:0000256" key="7">
    <source>
        <dbReference type="ARBA" id="ARBA00022741"/>
    </source>
</evidence>
<dbReference type="InterPro" id="IPR023468">
    <property type="entry name" value="Riboflavin_kinase"/>
</dbReference>
<evidence type="ECO:0000259" key="15">
    <source>
        <dbReference type="SMART" id="SM00904"/>
    </source>
</evidence>
<evidence type="ECO:0000256" key="14">
    <source>
        <dbReference type="PIRNR" id="PIRNR004491"/>
    </source>
</evidence>
<comment type="pathway">
    <text evidence="1 14">Cofactor biosynthesis; FAD biosynthesis; FAD from FMN: step 1/1.</text>
</comment>
<dbReference type="PANTHER" id="PTHR22749">
    <property type="entry name" value="RIBOFLAVIN KINASE/FMN ADENYLYLTRANSFERASE"/>
    <property type="match status" value="1"/>
</dbReference>
<keyword evidence="11" id="KW-0511">Multifunctional enzyme</keyword>
<comment type="caution">
    <text evidence="16">The sequence shown here is derived from an EMBL/GenBank/DDBJ whole genome shotgun (WGS) entry which is preliminary data.</text>
</comment>
<dbReference type="GO" id="GO:0009398">
    <property type="term" value="P:FMN biosynthetic process"/>
    <property type="evidence" value="ECO:0007669"/>
    <property type="project" value="UniProtKB-UniRule"/>
</dbReference>
<dbReference type="SUPFAM" id="SSF82114">
    <property type="entry name" value="Riboflavin kinase-like"/>
    <property type="match status" value="1"/>
</dbReference>
<dbReference type="InterPro" id="IPR015865">
    <property type="entry name" value="Riboflavin_kinase_bac/euk"/>
</dbReference>
<dbReference type="EMBL" id="JACRSO010000002">
    <property type="protein sequence ID" value="MBC8529005.1"/>
    <property type="molecule type" value="Genomic_DNA"/>
</dbReference>
<evidence type="ECO:0000256" key="8">
    <source>
        <dbReference type="ARBA" id="ARBA00022777"/>
    </source>
</evidence>
<evidence type="ECO:0000256" key="3">
    <source>
        <dbReference type="ARBA" id="ARBA00022630"/>
    </source>
</evidence>
<dbReference type="Proteomes" id="UP000654279">
    <property type="component" value="Unassembled WGS sequence"/>
</dbReference>
<comment type="pathway">
    <text evidence="2 14">Cofactor biosynthesis; FMN biosynthesis; FMN from riboflavin (ATP route): step 1/1.</text>
</comment>
<evidence type="ECO:0000256" key="10">
    <source>
        <dbReference type="ARBA" id="ARBA00022840"/>
    </source>
</evidence>
<accession>A0A926D293</accession>
<dbReference type="RefSeq" id="WP_249284919.1">
    <property type="nucleotide sequence ID" value="NZ_JACRSO010000002.1"/>
</dbReference>
<keyword evidence="10 14" id="KW-0067">ATP-binding</keyword>
<keyword evidence="5 14" id="KW-0808">Transferase</keyword>
<comment type="catalytic activity">
    <reaction evidence="13 14">
        <text>FMN + ATP + H(+) = FAD + diphosphate</text>
        <dbReference type="Rhea" id="RHEA:17237"/>
        <dbReference type="ChEBI" id="CHEBI:15378"/>
        <dbReference type="ChEBI" id="CHEBI:30616"/>
        <dbReference type="ChEBI" id="CHEBI:33019"/>
        <dbReference type="ChEBI" id="CHEBI:57692"/>
        <dbReference type="ChEBI" id="CHEBI:58210"/>
        <dbReference type="EC" id="2.7.7.2"/>
    </reaction>
</comment>
<dbReference type="AlphaFoldDB" id="A0A926D293"/>
<evidence type="ECO:0000256" key="4">
    <source>
        <dbReference type="ARBA" id="ARBA00022643"/>
    </source>
</evidence>
<comment type="similarity">
    <text evidence="14">Belongs to the ribF family.</text>
</comment>
<dbReference type="GO" id="GO:0006747">
    <property type="term" value="P:FAD biosynthetic process"/>
    <property type="evidence" value="ECO:0007669"/>
    <property type="project" value="UniProtKB-UniRule"/>
</dbReference>
<evidence type="ECO:0000256" key="2">
    <source>
        <dbReference type="ARBA" id="ARBA00005201"/>
    </source>
</evidence>
<evidence type="ECO:0000256" key="9">
    <source>
        <dbReference type="ARBA" id="ARBA00022827"/>
    </source>
</evidence>
<evidence type="ECO:0000256" key="13">
    <source>
        <dbReference type="ARBA" id="ARBA00049494"/>
    </source>
</evidence>
<dbReference type="SUPFAM" id="SSF52374">
    <property type="entry name" value="Nucleotidylyl transferase"/>
    <property type="match status" value="1"/>
</dbReference>
<evidence type="ECO:0000256" key="6">
    <source>
        <dbReference type="ARBA" id="ARBA00022695"/>
    </source>
</evidence>
<dbReference type="InterPro" id="IPR014729">
    <property type="entry name" value="Rossmann-like_a/b/a_fold"/>
</dbReference>
<dbReference type="PANTHER" id="PTHR22749:SF6">
    <property type="entry name" value="RIBOFLAVIN KINASE"/>
    <property type="match status" value="1"/>
</dbReference>
<evidence type="ECO:0000256" key="1">
    <source>
        <dbReference type="ARBA" id="ARBA00004726"/>
    </source>
</evidence>
<evidence type="ECO:0000256" key="12">
    <source>
        <dbReference type="ARBA" id="ARBA00047880"/>
    </source>
</evidence>
<dbReference type="Pfam" id="PF01687">
    <property type="entry name" value="Flavokinase"/>
    <property type="match status" value="1"/>
</dbReference>
<dbReference type="GO" id="GO:0003919">
    <property type="term" value="F:FMN adenylyltransferase activity"/>
    <property type="evidence" value="ECO:0007669"/>
    <property type="project" value="UniProtKB-UniRule"/>
</dbReference>
<reference evidence="16" key="1">
    <citation type="submission" date="2020-08" db="EMBL/GenBank/DDBJ databases">
        <title>Genome public.</title>
        <authorList>
            <person name="Liu C."/>
            <person name="Sun Q."/>
        </authorList>
    </citation>
    <scope>NUCLEOTIDE SEQUENCE</scope>
    <source>
        <strain evidence="16">NSJ-44</strain>
    </source>
</reference>
<dbReference type="InterPro" id="IPR023465">
    <property type="entry name" value="Riboflavin_kinase_dom_sf"/>
</dbReference>
<feature type="domain" description="Riboflavin kinase" evidence="15">
    <location>
        <begin position="181"/>
        <end position="306"/>
    </location>
</feature>
<keyword evidence="3 14" id="KW-0285">Flavoprotein</keyword>
<dbReference type="GO" id="GO:0008531">
    <property type="term" value="F:riboflavin kinase activity"/>
    <property type="evidence" value="ECO:0007669"/>
    <property type="project" value="UniProtKB-UniRule"/>
</dbReference>
<dbReference type="GO" id="GO:0005524">
    <property type="term" value="F:ATP binding"/>
    <property type="evidence" value="ECO:0007669"/>
    <property type="project" value="UniProtKB-UniRule"/>
</dbReference>
<gene>
    <name evidence="16" type="ORF">H8699_06160</name>
</gene>
<dbReference type="InterPro" id="IPR015864">
    <property type="entry name" value="FAD_synthase"/>
</dbReference>
<keyword evidence="4 14" id="KW-0288">FMN</keyword>
<protein>
    <recommendedName>
        <fullName evidence="14">Riboflavin biosynthesis protein</fullName>
    </recommendedName>
    <domain>
        <recommendedName>
            <fullName evidence="14">Riboflavin kinase</fullName>
            <ecNumber evidence="14">2.7.1.26</ecNumber>
        </recommendedName>
        <alternativeName>
            <fullName evidence="14">Flavokinase</fullName>
        </alternativeName>
    </domain>
    <domain>
        <recommendedName>
            <fullName evidence="14">FMN adenylyltransferase</fullName>
            <ecNumber evidence="14">2.7.7.2</ecNumber>
        </recommendedName>
        <alternativeName>
            <fullName evidence="14">FAD pyrophosphorylase</fullName>
        </alternativeName>
        <alternativeName>
            <fullName evidence="14">FAD synthase</fullName>
        </alternativeName>
    </domain>
</protein>
<dbReference type="GO" id="GO:0009231">
    <property type="term" value="P:riboflavin biosynthetic process"/>
    <property type="evidence" value="ECO:0007669"/>
    <property type="project" value="InterPro"/>
</dbReference>
<proteinExistence type="inferred from homology"/>
<keyword evidence="9 14" id="KW-0274">FAD</keyword>
<keyword evidence="8 14" id="KW-0418">Kinase</keyword>
<sequence length="309" mass="34223">MRLMTRWTRDEAAAGCVLALGAFDGLHIGHRMLMAKAQRIARERGLTWGVFTFANHPSTVLTGENGKKRLMGNMERLSALRDMGCDFVIQLQFTPALAAMEAEDFIKHLAQCYNPSHLVVGFNYRFGHRGAGDYHTLKEAGKRYNFTADVVPPITLGGETVSSTLIRSCIDSGEMQKAGALLGRPYELRGEVVHGREIGRTMNLPTANIVPPPSRQLPPRGVYIAQVWTDGVWHTAVTNIGSNPTVAQQGALSVESHLLDYKGDLYGRLIRVRFIKKLRGEVKFSGVAQLKAQIEKDVRIARAWEGLKI</sequence>
<dbReference type="InterPro" id="IPR002606">
    <property type="entry name" value="Riboflavin_kinase_bac"/>
</dbReference>
<evidence type="ECO:0000313" key="17">
    <source>
        <dbReference type="Proteomes" id="UP000654279"/>
    </source>
</evidence>
<dbReference type="FunFam" id="3.40.50.620:FF:000021">
    <property type="entry name" value="Riboflavin biosynthesis protein"/>
    <property type="match status" value="1"/>
</dbReference>
<keyword evidence="17" id="KW-1185">Reference proteome</keyword>
<keyword evidence="7 14" id="KW-0547">Nucleotide-binding</keyword>
<dbReference type="NCBIfam" id="TIGR00083">
    <property type="entry name" value="ribF"/>
    <property type="match status" value="1"/>
</dbReference>
<keyword evidence="6 14" id="KW-0548">Nucleotidyltransferase</keyword>
<evidence type="ECO:0000256" key="11">
    <source>
        <dbReference type="ARBA" id="ARBA00023268"/>
    </source>
</evidence>
<evidence type="ECO:0000256" key="5">
    <source>
        <dbReference type="ARBA" id="ARBA00022679"/>
    </source>
</evidence>
<comment type="catalytic activity">
    <reaction evidence="12 14">
        <text>riboflavin + ATP = FMN + ADP + H(+)</text>
        <dbReference type="Rhea" id="RHEA:14357"/>
        <dbReference type="ChEBI" id="CHEBI:15378"/>
        <dbReference type="ChEBI" id="CHEBI:30616"/>
        <dbReference type="ChEBI" id="CHEBI:57986"/>
        <dbReference type="ChEBI" id="CHEBI:58210"/>
        <dbReference type="ChEBI" id="CHEBI:456216"/>
        <dbReference type="EC" id="2.7.1.26"/>
    </reaction>
</comment>
<dbReference type="EC" id="2.7.1.26" evidence="14"/>
<dbReference type="Gene3D" id="2.40.30.30">
    <property type="entry name" value="Riboflavin kinase-like"/>
    <property type="match status" value="1"/>
</dbReference>
<name>A0A926D293_9FIRM</name>
<organism evidence="16 17">
    <name type="scientific">Luoshenia tenuis</name>
    <dbReference type="NCBI Taxonomy" id="2763654"/>
    <lineage>
        <taxon>Bacteria</taxon>
        <taxon>Bacillati</taxon>
        <taxon>Bacillota</taxon>
        <taxon>Clostridia</taxon>
        <taxon>Christensenellales</taxon>
        <taxon>Christensenellaceae</taxon>
        <taxon>Luoshenia</taxon>
    </lineage>
</organism>
<dbReference type="NCBIfam" id="NF004162">
    <property type="entry name" value="PRK05627.1-5"/>
    <property type="match status" value="1"/>
</dbReference>
<dbReference type="Gene3D" id="3.40.50.620">
    <property type="entry name" value="HUPs"/>
    <property type="match status" value="1"/>
</dbReference>
<dbReference type="EC" id="2.7.7.2" evidence="14"/>